<accession>E9GGY9</accession>
<evidence type="ECO:0000313" key="2">
    <source>
        <dbReference type="Proteomes" id="UP000000305"/>
    </source>
</evidence>
<keyword evidence="2" id="KW-1185">Reference proteome</keyword>
<evidence type="ECO:0000313" key="1">
    <source>
        <dbReference type="EMBL" id="EFX81110.1"/>
    </source>
</evidence>
<dbReference type="KEGG" id="dpx:DAPPUDRAFT_317788"/>
<sequence>MFGDCRTRLATALETRYDVQEQLDVEMKTIFEAGAQVKKLQVENCLHIEELMLAMKMNSPPATATVRPTYIFPSPTPTANNKFVLGESIFILRLFQSGVLKGEIRIRPAPTFHPEFLQHLGKFCYKSPKDFVTTVNKAHAGVLALLSMSHLLFHPVVPNYTSNPWPGITPNASPGEVGIILNKSTLPGSSLSSSAITSWSLILSVSPVNHQHKNLISPLPVEMFGHVMNTSDSPNEVVMELSKSKKSEDQSINRCDNQSDVFILRMANWPSVQFESTQRSHFPGICATLWTVLLQNTKEFFLYCSQVYSSAGWSVRLDIDQ</sequence>
<protein>
    <submittedName>
        <fullName evidence="1">Uncharacterized protein</fullName>
    </submittedName>
</protein>
<name>E9GGY9_DAPPU</name>
<dbReference type="EMBL" id="GL732544">
    <property type="protein sequence ID" value="EFX81110.1"/>
    <property type="molecule type" value="Genomic_DNA"/>
</dbReference>
<proteinExistence type="predicted"/>
<dbReference type="PhylomeDB" id="E9GGY9"/>
<dbReference type="AlphaFoldDB" id="E9GGY9"/>
<reference evidence="1 2" key="1">
    <citation type="journal article" date="2011" name="Science">
        <title>The ecoresponsive genome of Daphnia pulex.</title>
        <authorList>
            <person name="Colbourne J.K."/>
            <person name="Pfrender M.E."/>
            <person name="Gilbert D."/>
            <person name="Thomas W.K."/>
            <person name="Tucker A."/>
            <person name="Oakley T.H."/>
            <person name="Tokishita S."/>
            <person name="Aerts A."/>
            <person name="Arnold G.J."/>
            <person name="Basu M.K."/>
            <person name="Bauer D.J."/>
            <person name="Caceres C.E."/>
            <person name="Carmel L."/>
            <person name="Casola C."/>
            <person name="Choi J.H."/>
            <person name="Detter J.C."/>
            <person name="Dong Q."/>
            <person name="Dusheyko S."/>
            <person name="Eads B.D."/>
            <person name="Frohlich T."/>
            <person name="Geiler-Samerotte K.A."/>
            <person name="Gerlach D."/>
            <person name="Hatcher P."/>
            <person name="Jogdeo S."/>
            <person name="Krijgsveld J."/>
            <person name="Kriventseva E.V."/>
            <person name="Kultz D."/>
            <person name="Laforsch C."/>
            <person name="Lindquist E."/>
            <person name="Lopez J."/>
            <person name="Manak J.R."/>
            <person name="Muller J."/>
            <person name="Pangilinan J."/>
            <person name="Patwardhan R.P."/>
            <person name="Pitluck S."/>
            <person name="Pritham E.J."/>
            <person name="Rechtsteiner A."/>
            <person name="Rho M."/>
            <person name="Rogozin I.B."/>
            <person name="Sakarya O."/>
            <person name="Salamov A."/>
            <person name="Schaack S."/>
            <person name="Shapiro H."/>
            <person name="Shiga Y."/>
            <person name="Skalitzky C."/>
            <person name="Smith Z."/>
            <person name="Souvorov A."/>
            <person name="Sung W."/>
            <person name="Tang Z."/>
            <person name="Tsuchiya D."/>
            <person name="Tu H."/>
            <person name="Vos H."/>
            <person name="Wang M."/>
            <person name="Wolf Y.I."/>
            <person name="Yamagata H."/>
            <person name="Yamada T."/>
            <person name="Ye Y."/>
            <person name="Shaw J.R."/>
            <person name="Andrews J."/>
            <person name="Crease T.J."/>
            <person name="Tang H."/>
            <person name="Lucas S.M."/>
            <person name="Robertson H.M."/>
            <person name="Bork P."/>
            <person name="Koonin E.V."/>
            <person name="Zdobnov E.M."/>
            <person name="Grigoriev I.V."/>
            <person name="Lynch M."/>
            <person name="Boore J.L."/>
        </authorList>
    </citation>
    <scope>NUCLEOTIDE SEQUENCE [LARGE SCALE GENOMIC DNA]</scope>
</reference>
<dbReference type="Proteomes" id="UP000000305">
    <property type="component" value="Unassembled WGS sequence"/>
</dbReference>
<dbReference type="GO" id="GO:0010508">
    <property type="term" value="P:positive regulation of autophagy"/>
    <property type="evidence" value="ECO:0000318"/>
    <property type="project" value="GO_Central"/>
</dbReference>
<organism evidence="1 2">
    <name type="scientific">Daphnia pulex</name>
    <name type="common">Water flea</name>
    <dbReference type="NCBI Taxonomy" id="6669"/>
    <lineage>
        <taxon>Eukaryota</taxon>
        <taxon>Metazoa</taxon>
        <taxon>Ecdysozoa</taxon>
        <taxon>Arthropoda</taxon>
        <taxon>Crustacea</taxon>
        <taxon>Branchiopoda</taxon>
        <taxon>Diplostraca</taxon>
        <taxon>Cladocera</taxon>
        <taxon>Anomopoda</taxon>
        <taxon>Daphniidae</taxon>
        <taxon>Daphnia</taxon>
    </lineage>
</organism>
<dbReference type="PANTHER" id="PTHR25464:SF2">
    <property type="entry name" value="RING-TYPE DOMAIN-CONTAINING PROTEIN"/>
    <property type="match status" value="1"/>
</dbReference>
<dbReference type="InParanoid" id="E9GGY9"/>
<dbReference type="HOGENOM" id="CLU_866726_0_0_1"/>
<gene>
    <name evidence="1" type="ORF">DAPPUDRAFT_317788</name>
</gene>
<dbReference type="PANTHER" id="PTHR25464">
    <property type="entry name" value="TRIPARTITE MOTIF-CONTAINING PROTEIN 2-LIKE PROTEIN"/>
    <property type="match status" value="1"/>
</dbReference>
<dbReference type="GO" id="GO:0034198">
    <property type="term" value="P:cellular response to amino acid starvation"/>
    <property type="evidence" value="ECO:0000318"/>
    <property type="project" value="GO_Central"/>
</dbReference>